<keyword evidence="3" id="KW-1185">Reference proteome</keyword>
<gene>
    <name evidence="2" type="ORF">H9S92_07985</name>
</gene>
<organism evidence="2 3">
    <name type="scientific">Neolewinella lacunae</name>
    <dbReference type="NCBI Taxonomy" id="1517758"/>
    <lineage>
        <taxon>Bacteria</taxon>
        <taxon>Pseudomonadati</taxon>
        <taxon>Bacteroidota</taxon>
        <taxon>Saprospiria</taxon>
        <taxon>Saprospirales</taxon>
        <taxon>Lewinellaceae</taxon>
        <taxon>Neolewinella</taxon>
    </lineage>
</organism>
<reference evidence="2" key="1">
    <citation type="submission" date="2020-08" db="EMBL/GenBank/DDBJ databases">
        <title>Lewinella bacteria from marine environments.</title>
        <authorList>
            <person name="Zhong Y."/>
        </authorList>
    </citation>
    <scope>NUCLEOTIDE SEQUENCE</scope>
    <source>
        <strain evidence="2">KCTC 42187</strain>
    </source>
</reference>
<protein>
    <submittedName>
        <fullName evidence="2">Uncharacterized protein</fullName>
    </submittedName>
</protein>
<proteinExistence type="predicted"/>
<evidence type="ECO:0000313" key="3">
    <source>
        <dbReference type="Proteomes" id="UP000650081"/>
    </source>
</evidence>
<evidence type="ECO:0000256" key="1">
    <source>
        <dbReference type="SAM" id="Phobius"/>
    </source>
</evidence>
<sequence>MNNKTRPTLIYVIVALTALTVTRAQAIYFLFTLEMFGGTSPDEWLGPWVTDSILGIMLPLVIYFILNGSGMKTWALIIVYSALGSFDYANGLVTEWLHPLPEETAGRMLVFSALAATLTFQIVATYLLFQDKAVGHFFKQNH</sequence>
<feature type="transmembrane region" description="Helical" evidence="1">
    <location>
        <begin position="109"/>
        <end position="129"/>
    </location>
</feature>
<feature type="transmembrane region" description="Helical" evidence="1">
    <location>
        <begin position="73"/>
        <end position="89"/>
    </location>
</feature>
<dbReference type="AlphaFoldDB" id="A0A923PLX2"/>
<accession>A0A923PLX2</accession>
<keyword evidence="1" id="KW-0812">Transmembrane</keyword>
<keyword evidence="1" id="KW-1133">Transmembrane helix</keyword>
<dbReference type="Proteomes" id="UP000650081">
    <property type="component" value="Unassembled WGS sequence"/>
</dbReference>
<feature type="transmembrane region" description="Helical" evidence="1">
    <location>
        <begin position="48"/>
        <end position="66"/>
    </location>
</feature>
<dbReference type="EMBL" id="JACSIT010000091">
    <property type="protein sequence ID" value="MBC6994096.1"/>
    <property type="molecule type" value="Genomic_DNA"/>
</dbReference>
<evidence type="ECO:0000313" key="2">
    <source>
        <dbReference type="EMBL" id="MBC6994096.1"/>
    </source>
</evidence>
<comment type="caution">
    <text evidence="2">The sequence shown here is derived from an EMBL/GenBank/DDBJ whole genome shotgun (WGS) entry which is preliminary data.</text>
</comment>
<keyword evidence="1" id="KW-0472">Membrane</keyword>
<name>A0A923PLX2_9BACT</name>
<dbReference type="RefSeq" id="WP_187466185.1">
    <property type="nucleotide sequence ID" value="NZ_JACSIT010000091.1"/>
</dbReference>